<evidence type="ECO:0000256" key="1">
    <source>
        <dbReference type="SAM" id="MobiDB-lite"/>
    </source>
</evidence>
<dbReference type="PANTHER" id="PTHR15117">
    <property type="entry name" value="ATAXIN 7 RELATED"/>
    <property type="match status" value="1"/>
</dbReference>
<organism evidence="3 4">
    <name type="scientific">Paramormyrops kingsleyae</name>
    <dbReference type="NCBI Taxonomy" id="1676925"/>
    <lineage>
        <taxon>Eukaryota</taxon>
        <taxon>Metazoa</taxon>
        <taxon>Chordata</taxon>
        <taxon>Craniata</taxon>
        <taxon>Vertebrata</taxon>
        <taxon>Euteleostomi</taxon>
        <taxon>Actinopterygii</taxon>
        <taxon>Neopterygii</taxon>
        <taxon>Teleostei</taxon>
        <taxon>Osteoglossocephala</taxon>
        <taxon>Osteoglossomorpha</taxon>
        <taxon>Osteoglossiformes</taxon>
        <taxon>Mormyridae</taxon>
        <taxon>Paramormyrops</taxon>
    </lineage>
</organism>
<dbReference type="PROSITE" id="PS51505">
    <property type="entry name" value="SCA7"/>
    <property type="match status" value="1"/>
</dbReference>
<dbReference type="STRING" id="1676925.ENSPKIP00000040008"/>
<feature type="compositionally biased region" description="Polar residues" evidence="1">
    <location>
        <begin position="603"/>
        <end position="612"/>
    </location>
</feature>
<dbReference type="AlphaFoldDB" id="A0A3B3TC60"/>
<evidence type="ECO:0000259" key="2">
    <source>
        <dbReference type="PROSITE" id="PS51505"/>
    </source>
</evidence>
<dbReference type="GeneTree" id="ENSGT00940000158612"/>
<dbReference type="InterPro" id="IPR013243">
    <property type="entry name" value="SCA7_dom"/>
</dbReference>
<feature type="region of interest" description="Disordered" evidence="1">
    <location>
        <begin position="593"/>
        <end position="612"/>
    </location>
</feature>
<feature type="region of interest" description="Disordered" evidence="1">
    <location>
        <begin position="426"/>
        <end position="538"/>
    </location>
</feature>
<name>A0A3B3TC60_9TELE</name>
<accession>A0A3B3TC60</accession>
<reference evidence="3" key="2">
    <citation type="submission" date="2025-09" db="UniProtKB">
        <authorList>
            <consortium name="Ensembl"/>
        </authorList>
    </citation>
    <scope>IDENTIFICATION</scope>
</reference>
<evidence type="ECO:0000313" key="3">
    <source>
        <dbReference type="Ensembl" id="ENSPKIP00000040008.1"/>
    </source>
</evidence>
<dbReference type="PANTHER" id="PTHR15117:SF9">
    <property type="entry name" value="ATAXIN-7-LIKE PROTEIN 1"/>
    <property type="match status" value="1"/>
</dbReference>
<dbReference type="Ensembl" id="ENSPKIT00000021023.1">
    <property type="protein sequence ID" value="ENSPKIP00000040008.1"/>
    <property type="gene ID" value="ENSPKIG00000017128.1"/>
</dbReference>
<reference evidence="3" key="1">
    <citation type="submission" date="2025-08" db="UniProtKB">
        <authorList>
            <consortium name="Ensembl"/>
        </authorList>
    </citation>
    <scope>IDENTIFICATION</scope>
</reference>
<feature type="compositionally biased region" description="Basic and acidic residues" evidence="1">
    <location>
        <begin position="521"/>
        <end position="530"/>
    </location>
</feature>
<dbReference type="Pfam" id="PF08313">
    <property type="entry name" value="SCA7"/>
    <property type="match status" value="1"/>
</dbReference>
<proteinExistence type="predicted"/>
<sequence>MNPPKVSQGKPCLSVPVVSLEKMPPLGRTRTAPVPLGVKSSLMPPASQKSLEKVLNGRGLPGPACSYERHPTTSPATLDRRPSVSPSAIDRRLTHSPSSLDKRPNAPPSPLDRRPNASPSPLDQKLGTPPSPLDRGLGAPSSSLDRRHQNGTKGAKLSGRIFDPNKHCGVLDPESRVPCTRSLTCKTHSLTHRRAVLGRRKLFDSLLAEHRGRLQESNTGRGKEQAGWRDSSKAWPTLSHDCQNGVPANCHDGKGAATLKTRFCLSVNNGSGVIPAVGSAPPCLGGDDGSRISSDEGGALEDCDAADCPGSTRHPLPLGYCSFGSRLMGRGHYAFNRSLCRLRRALQHIVDRHMSSQRKVPLVAEGPRAFPGGLPSLQPLGAPGSACLSPSVSSYSVSTPAIAAPSSDVSMATCLAVFPRGGRACRPSPEEVDSFVPPSPGQAPMSTQGKKVRAKGSGGQRSAAAGGIPGGRRGRPPQAVTPPWQASLSSPTRPRFTAGSSFSSHSAPTNGGPPFCAKAEPPGHTRHGEAAKPAGADAKVSHSLTEEHGLLALSRPHGRKHKMPSTYGKASKVAKVAGLSGDDRRSTVSFLAPVSEAPHSAPFWQSQPKVHH</sequence>
<dbReference type="Proteomes" id="UP000261540">
    <property type="component" value="Unplaced"/>
</dbReference>
<feature type="compositionally biased region" description="Polar residues" evidence="1">
    <location>
        <begin position="484"/>
        <end position="509"/>
    </location>
</feature>
<dbReference type="Gene3D" id="6.10.140.670">
    <property type="match status" value="1"/>
</dbReference>
<feature type="domain" description="SCA7" evidence="2">
    <location>
        <begin position="155"/>
        <end position="222"/>
    </location>
</feature>
<dbReference type="InterPro" id="IPR052237">
    <property type="entry name" value="Ataxin-7-like_regulator"/>
</dbReference>
<feature type="region of interest" description="Disordered" evidence="1">
    <location>
        <begin position="21"/>
        <end position="165"/>
    </location>
</feature>
<evidence type="ECO:0000313" key="4">
    <source>
        <dbReference type="Proteomes" id="UP000261540"/>
    </source>
</evidence>
<protein>
    <recommendedName>
        <fullName evidence="2">SCA7 domain-containing protein</fullName>
    </recommendedName>
</protein>
<keyword evidence="4" id="KW-1185">Reference proteome</keyword>